<keyword evidence="4" id="KW-0158">Chromosome</keyword>
<keyword evidence="6 10" id="KW-0498">Mitosis</keyword>
<dbReference type="GO" id="GO:0000779">
    <property type="term" value="C:condensed chromosome, centromeric region"/>
    <property type="evidence" value="ECO:0007669"/>
    <property type="project" value="TreeGrafter"/>
</dbReference>
<feature type="compositionally biased region" description="Basic residues" evidence="11">
    <location>
        <begin position="636"/>
        <end position="646"/>
    </location>
</feature>
<dbReference type="InterPro" id="IPR024324">
    <property type="entry name" value="Condensin_cplx_su1_N"/>
</dbReference>
<accession>G4T7N4</accession>
<dbReference type="Gene3D" id="1.25.10.10">
    <property type="entry name" value="Leucine-rich Repeat Variant"/>
    <property type="match status" value="2"/>
</dbReference>
<dbReference type="GO" id="GO:0007076">
    <property type="term" value="P:mitotic chromosome condensation"/>
    <property type="evidence" value="ECO:0007669"/>
    <property type="project" value="InterPro"/>
</dbReference>
<dbReference type="FunCoup" id="G4T7N4">
    <property type="interactions" value="272"/>
</dbReference>
<reference evidence="14 15" key="1">
    <citation type="journal article" date="2011" name="PLoS Pathog.">
        <title>Endophytic Life Strategies Decoded by Genome and Transcriptome Analyses of the Mutualistic Root Symbiont Piriformospora indica.</title>
        <authorList>
            <person name="Zuccaro A."/>
            <person name="Lahrmann U."/>
            <person name="Guldener U."/>
            <person name="Langen G."/>
            <person name="Pfiffi S."/>
            <person name="Biedenkopf D."/>
            <person name="Wong P."/>
            <person name="Samans B."/>
            <person name="Grimm C."/>
            <person name="Basiewicz M."/>
            <person name="Murat C."/>
            <person name="Martin F."/>
            <person name="Kogel K.H."/>
        </authorList>
    </citation>
    <scope>NUCLEOTIDE SEQUENCE [LARGE SCALE GENOMIC DNA]</scope>
    <source>
        <strain evidence="14 15">DSM 11827</strain>
    </source>
</reference>
<feature type="compositionally biased region" description="Basic residues" evidence="11">
    <location>
        <begin position="531"/>
        <end position="551"/>
    </location>
</feature>
<name>G4T7N4_SERID</name>
<dbReference type="PIRSF" id="PIRSF017127">
    <property type="entry name" value="Condensin_D2"/>
    <property type="match status" value="1"/>
</dbReference>
<evidence type="ECO:0000259" key="12">
    <source>
        <dbReference type="Pfam" id="PF12717"/>
    </source>
</evidence>
<dbReference type="InParanoid" id="G4T7N4"/>
<dbReference type="Pfam" id="PF12717">
    <property type="entry name" value="Cnd1"/>
    <property type="match status" value="1"/>
</dbReference>
<dbReference type="SUPFAM" id="SSF48371">
    <property type="entry name" value="ARM repeat"/>
    <property type="match status" value="1"/>
</dbReference>
<evidence type="ECO:0000256" key="7">
    <source>
        <dbReference type="ARBA" id="ARBA00023067"/>
    </source>
</evidence>
<evidence type="ECO:0000256" key="4">
    <source>
        <dbReference type="ARBA" id="ARBA00022454"/>
    </source>
</evidence>
<feature type="domain" description="Condensin complex subunit 1 N-terminal" evidence="13">
    <location>
        <begin position="81"/>
        <end position="255"/>
    </location>
</feature>
<feature type="compositionally biased region" description="Acidic residues" evidence="11">
    <location>
        <begin position="571"/>
        <end position="620"/>
    </location>
</feature>
<evidence type="ECO:0000313" key="14">
    <source>
        <dbReference type="EMBL" id="CCA67351.1"/>
    </source>
</evidence>
<comment type="function">
    <text evidence="10">Regulatory subunit of the condensin complex, a complex required for conversion of interphase chromatin into mitotic-like condense chromosomes. The condensin complex probably introduces positive supercoils into relaxed DNA in the presence of type I topoisomerases and converts nicked DNA into positive knotted forms in the presence of type II topoisomerases.</text>
</comment>
<keyword evidence="5 10" id="KW-0132">Cell division</keyword>
<keyword evidence="9 10" id="KW-0131">Cell cycle</keyword>
<dbReference type="OrthoDB" id="436262at2759"/>
<feature type="compositionally biased region" description="Basic and acidic residues" evidence="11">
    <location>
        <begin position="473"/>
        <end position="482"/>
    </location>
</feature>
<evidence type="ECO:0000256" key="6">
    <source>
        <dbReference type="ARBA" id="ARBA00022776"/>
    </source>
</evidence>
<evidence type="ECO:0000259" key="13">
    <source>
        <dbReference type="Pfam" id="PF12922"/>
    </source>
</evidence>
<feature type="region of interest" description="Disordered" evidence="11">
    <location>
        <begin position="473"/>
        <end position="678"/>
    </location>
</feature>
<dbReference type="GO" id="GO:0010032">
    <property type="term" value="P:meiotic chromosome condensation"/>
    <property type="evidence" value="ECO:0007669"/>
    <property type="project" value="TreeGrafter"/>
</dbReference>
<keyword evidence="7 10" id="KW-0226">DNA condensation</keyword>
<dbReference type="OMA" id="DVIAKLW"/>
<dbReference type="PANTHER" id="PTHR14222:SF2">
    <property type="entry name" value="CONDENSIN COMPLEX SUBUNIT 1"/>
    <property type="match status" value="1"/>
</dbReference>
<dbReference type="Proteomes" id="UP000007148">
    <property type="component" value="Unassembled WGS sequence"/>
</dbReference>
<evidence type="ECO:0000256" key="3">
    <source>
        <dbReference type="ARBA" id="ARBA00009606"/>
    </source>
</evidence>
<dbReference type="GO" id="GO:0051301">
    <property type="term" value="P:cell division"/>
    <property type="evidence" value="ECO:0007669"/>
    <property type="project" value="UniProtKB-KW"/>
</dbReference>
<comment type="similarity">
    <text evidence="3 10">Belongs to the CND1 (condensin subunit 1) family.</text>
</comment>
<dbReference type="eggNOG" id="KOG0414">
    <property type="taxonomic scope" value="Eukaryota"/>
</dbReference>
<dbReference type="EMBL" id="CAFZ01000012">
    <property type="protein sequence ID" value="CCA67351.1"/>
    <property type="molecule type" value="Genomic_DNA"/>
</dbReference>
<feature type="region of interest" description="Disordered" evidence="11">
    <location>
        <begin position="143"/>
        <end position="166"/>
    </location>
</feature>
<feature type="compositionally biased region" description="Basic and acidic residues" evidence="11">
    <location>
        <begin position="1406"/>
        <end position="1416"/>
    </location>
</feature>
<feature type="compositionally biased region" description="Acidic residues" evidence="11">
    <location>
        <begin position="489"/>
        <end position="506"/>
    </location>
</feature>
<dbReference type="GO" id="GO:0005634">
    <property type="term" value="C:nucleus"/>
    <property type="evidence" value="ECO:0007669"/>
    <property type="project" value="UniProtKB-SubCell"/>
</dbReference>
<evidence type="ECO:0000256" key="11">
    <source>
        <dbReference type="SAM" id="MobiDB-lite"/>
    </source>
</evidence>
<dbReference type="InterPro" id="IPR016024">
    <property type="entry name" value="ARM-type_fold"/>
</dbReference>
<dbReference type="InterPro" id="IPR032682">
    <property type="entry name" value="Cnd1_C"/>
</dbReference>
<protein>
    <recommendedName>
        <fullName evidence="10">Condensin complex subunit 1</fullName>
    </recommendedName>
</protein>
<evidence type="ECO:0000256" key="1">
    <source>
        <dbReference type="ARBA" id="ARBA00004123"/>
    </source>
</evidence>
<dbReference type="InterPro" id="IPR007673">
    <property type="entry name" value="Condensin_cplx_su1"/>
</dbReference>
<keyword evidence="15" id="KW-1185">Reference proteome</keyword>
<organism evidence="14 15">
    <name type="scientific">Serendipita indica (strain DSM 11827)</name>
    <name type="common">Root endophyte fungus</name>
    <name type="synonym">Piriformospora indica</name>
    <dbReference type="NCBI Taxonomy" id="1109443"/>
    <lineage>
        <taxon>Eukaryota</taxon>
        <taxon>Fungi</taxon>
        <taxon>Dikarya</taxon>
        <taxon>Basidiomycota</taxon>
        <taxon>Agaricomycotina</taxon>
        <taxon>Agaricomycetes</taxon>
        <taxon>Sebacinales</taxon>
        <taxon>Serendipitaceae</taxon>
        <taxon>Serendipita</taxon>
    </lineage>
</organism>
<sequence length="1430" mass="159606">MVDFNLQEESQQLTDPSTYNFDDEIDLANMDDGEATNLLEDAIVSLASSSDAITNSGNPAPFAVFRSALKHVDSLPQNTVPKILDSLLSAMATELEATIRDVNPGGESADVDPSTINAHKHALEMYAFLLLWTVGVGEKVGGGDDEGGGAPSKGKRTTKSTKSATATKSKKKASAWVWIDQIPSVLSLLSKLLKSLPTSRIWTSTAERDGFIGVVTRPAYQIAESEIFMKVEKIRLGVYKVICVAVKSHGHGFAFQISLLQCLQYFEHLSEPMAEILDVLDKEFDVSGVGDEVLREISQKTFPAVDTKGPRTYGKFLVHLAELSPKIVLKQMSLLLDHVDSEAYPMRVAMVDIIGHLIKYLASADQIEKREKKINSLFEMLGERFLDVSSYVRVKVLQVLSRIWDLPQKFPKQRLIMTEHAISSLHDKTPSVRRASIALLTKLIITHPYGIMHGGELRHADWEQRYEEVTKELEKLESRPVDESGLPVEGEEESSEEESDDGSDDESLVKAPGIAMEEDASLAGEVSVRTKSSKSKKSSKSSKSNRTKSSKVSRSEGDVSMGDDYVGPPVTDDEEDGAETAVDETNEVVDDAPEANNYDDEEEEEAVMNLVEEEMDEDGDPVASTPNKRSSVSKTPVKKKYPKGRKPKDAEGEEGTVESTPLKPRKKKKPRKSEQVNLHAVSQQQVLVAEMEGTQLVHLRLKKRYYAEALDFIRWLEQGSDTLCDLLGSTHKTEVLEAMEYFRVSYEYGMESAQVGLKKMLHLIWSKDNASTSEDGKELKGIRAKLLECYRTIYFDPVPDLEPRQQVNRITKNMIELTFNATVAELTSLEEMLRAMMDDGQIPPEVTKRLWQVYSAEKEIPKAQRRGAIIVLGMIAAAKKQIVTERVDTLIRVGLGKRGKADLVLARYTCIALQRVSGSVKKVKGSLDDKSVRLGMDTPVFSKLQEMIELPARSNDWFGMAEQAINTIYVLGEQPDVICDAIIKNLAARVFDAPRSAPKSEEESSKEDDMEVEETATTIGAPSSDMGDAFTLAQLVFVVGHVAIKHLVYLELIERELKRRKDVAAKAKPTSTSGPVPSKDGEELDQVAGNAEDEIGDLIASVREDEMMFSPNSLLATFGPMIAHICLNPAMFKHSVLRTSAALSLSKLMCISSKFCEENLLLLLRMLETSRDPNIRSNIVIALGDIAVCFSTLIDENSDRLYKGLSDSDLTVKKNTLMVLTHLILNGMVKVKGQLGEMAKCLEDEDRRVSDLAKLFFTELSTKDNAIYNNIQDVISHLSVGPHAVDEDVFQSTMKYIFNFIEKEKQAENLVEKLCQRFRDTTNEKQWRNISFCLSLLPFKSERSLKKLIEALPFYQDKLREEAVFDRFTEILQKARANKSANKPDNEMKEFEKILNDFKEQGQEDHALEKRVEVKKAAAKRKATRRAARK</sequence>
<gene>
    <name evidence="14" type="ORF">PIIN_11675</name>
</gene>
<dbReference type="GO" id="GO:0000796">
    <property type="term" value="C:condensin complex"/>
    <property type="evidence" value="ECO:0007669"/>
    <property type="project" value="TreeGrafter"/>
</dbReference>
<evidence type="ECO:0000313" key="15">
    <source>
        <dbReference type="Proteomes" id="UP000007148"/>
    </source>
</evidence>
<keyword evidence="8" id="KW-0539">Nucleus</keyword>
<evidence type="ECO:0000256" key="9">
    <source>
        <dbReference type="ARBA" id="ARBA00023306"/>
    </source>
</evidence>
<evidence type="ECO:0000256" key="5">
    <source>
        <dbReference type="ARBA" id="ARBA00022618"/>
    </source>
</evidence>
<comment type="caution">
    <text evidence="14">The sequence shown here is derived from an EMBL/GenBank/DDBJ whole genome shotgun (WGS) entry which is preliminary data.</text>
</comment>
<comment type="subcellular location">
    <subcellularLocation>
        <location evidence="2">Chromosome</location>
    </subcellularLocation>
    <subcellularLocation>
        <location evidence="1">Nucleus</location>
    </subcellularLocation>
</comment>
<feature type="compositionally biased region" description="Basic residues" evidence="11">
    <location>
        <begin position="1417"/>
        <end position="1430"/>
    </location>
</feature>
<dbReference type="HOGENOM" id="CLU_001867_2_1_1"/>
<evidence type="ECO:0000256" key="8">
    <source>
        <dbReference type="ARBA" id="ARBA00023242"/>
    </source>
</evidence>
<feature type="region of interest" description="Disordered" evidence="11">
    <location>
        <begin position="1063"/>
        <end position="1082"/>
    </location>
</feature>
<dbReference type="PANTHER" id="PTHR14222">
    <property type="entry name" value="CONDENSIN"/>
    <property type="match status" value="1"/>
</dbReference>
<dbReference type="STRING" id="1109443.G4T7N4"/>
<feature type="domain" description="Condensin complex subunit 1 C-terminal" evidence="12">
    <location>
        <begin position="1175"/>
        <end position="1335"/>
    </location>
</feature>
<evidence type="ECO:0000256" key="2">
    <source>
        <dbReference type="ARBA" id="ARBA00004286"/>
    </source>
</evidence>
<proteinExistence type="inferred from homology"/>
<feature type="region of interest" description="Disordered" evidence="11">
    <location>
        <begin position="1406"/>
        <end position="1430"/>
    </location>
</feature>
<dbReference type="Pfam" id="PF12922">
    <property type="entry name" value="Cnd1_N"/>
    <property type="match status" value="1"/>
</dbReference>
<dbReference type="InterPro" id="IPR011989">
    <property type="entry name" value="ARM-like"/>
</dbReference>
<dbReference type="GO" id="GO:0042393">
    <property type="term" value="F:histone binding"/>
    <property type="evidence" value="ECO:0007669"/>
    <property type="project" value="TreeGrafter"/>
</dbReference>
<dbReference type="InterPro" id="IPR026971">
    <property type="entry name" value="CND1/NCAPD3"/>
</dbReference>
<evidence type="ECO:0000256" key="10">
    <source>
        <dbReference type="PIRNR" id="PIRNR017127"/>
    </source>
</evidence>